<dbReference type="OrthoDB" id="515108at2"/>
<evidence type="ECO:0000256" key="2">
    <source>
        <dbReference type="ARBA" id="ARBA00022649"/>
    </source>
</evidence>
<evidence type="ECO:0008006" key="5">
    <source>
        <dbReference type="Google" id="ProtNLM"/>
    </source>
</evidence>
<dbReference type="InterPro" id="IPR038296">
    <property type="entry name" value="ParD_sf"/>
</dbReference>
<dbReference type="Proteomes" id="UP000177870">
    <property type="component" value="Chromosome"/>
</dbReference>
<gene>
    <name evidence="3" type="ORF">BJP34_33715</name>
</gene>
<dbReference type="STRING" id="1458985.BJP34_33715"/>
<dbReference type="SUPFAM" id="SSF47598">
    <property type="entry name" value="Ribbon-helix-helix"/>
    <property type="match status" value="1"/>
</dbReference>
<dbReference type="EMBL" id="CP017599">
    <property type="protein sequence ID" value="AOX03732.1"/>
    <property type="molecule type" value="Genomic_DNA"/>
</dbReference>
<keyword evidence="2" id="KW-1277">Toxin-antitoxin system</keyword>
<dbReference type="Gene3D" id="6.10.10.120">
    <property type="entry name" value="Antitoxin ParD1-like"/>
    <property type="match status" value="1"/>
</dbReference>
<dbReference type="InterPro" id="IPR010985">
    <property type="entry name" value="Ribbon_hlx_hlx"/>
</dbReference>
<dbReference type="PANTHER" id="PTHR36582:SF2">
    <property type="entry name" value="ANTITOXIN PARD"/>
    <property type="match status" value="1"/>
</dbReference>
<sequence length="85" mass="9745">MDTMNIALPSQMKEFIQAQVALGGYSSTSEYIRELIRADQKQKTRYALEMEILKGLSSPEPTTMTADDWEDIRANIRKRFDQSGK</sequence>
<name>A0A1D8U1G5_9CYAN</name>
<dbReference type="NCBIfam" id="TIGR02606">
    <property type="entry name" value="antidote_CC2985"/>
    <property type="match status" value="1"/>
</dbReference>
<dbReference type="RefSeq" id="WP_070396101.1">
    <property type="nucleotide sequence ID" value="NZ_CP017599.1"/>
</dbReference>
<evidence type="ECO:0000313" key="3">
    <source>
        <dbReference type="EMBL" id="AOX03732.1"/>
    </source>
</evidence>
<dbReference type="AlphaFoldDB" id="A0A1D8U1G5"/>
<dbReference type="CDD" id="cd22231">
    <property type="entry name" value="RHH_NikR_HicB-like"/>
    <property type="match status" value="1"/>
</dbReference>
<proteinExistence type="inferred from homology"/>
<dbReference type="Pfam" id="PF03693">
    <property type="entry name" value="ParD_antitoxin"/>
    <property type="match status" value="1"/>
</dbReference>
<comment type="similarity">
    <text evidence="1">Belongs to the ParD antitoxin family.</text>
</comment>
<dbReference type="PANTHER" id="PTHR36582">
    <property type="entry name" value="ANTITOXIN PARD"/>
    <property type="match status" value="1"/>
</dbReference>
<dbReference type="InterPro" id="IPR022789">
    <property type="entry name" value="ParD"/>
</dbReference>
<dbReference type="GO" id="GO:0006355">
    <property type="term" value="P:regulation of DNA-templated transcription"/>
    <property type="evidence" value="ECO:0007669"/>
    <property type="project" value="InterPro"/>
</dbReference>
<evidence type="ECO:0000313" key="4">
    <source>
        <dbReference type="Proteomes" id="UP000177870"/>
    </source>
</evidence>
<organism evidence="3 4">
    <name type="scientific">Moorena producens PAL-8-15-08-1</name>
    <dbReference type="NCBI Taxonomy" id="1458985"/>
    <lineage>
        <taxon>Bacteria</taxon>
        <taxon>Bacillati</taxon>
        <taxon>Cyanobacteriota</taxon>
        <taxon>Cyanophyceae</taxon>
        <taxon>Coleofasciculales</taxon>
        <taxon>Coleofasciculaceae</taxon>
        <taxon>Moorena</taxon>
    </lineage>
</organism>
<dbReference type="KEGG" id="mpro:BJP34_33715"/>
<evidence type="ECO:0000256" key="1">
    <source>
        <dbReference type="ARBA" id="ARBA00008580"/>
    </source>
</evidence>
<reference evidence="4" key="1">
    <citation type="submission" date="2016-10" db="EMBL/GenBank/DDBJ databases">
        <title>Comparative genomics uncovers the prolific and rare metabolic potential of the cyanobacterial genus Moorea.</title>
        <authorList>
            <person name="Leao T."/>
            <person name="Castelao G."/>
            <person name="Korobeynikov A."/>
            <person name="Monroe E.A."/>
            <person name="Podell S."/>
            <person name="Glukhov E."/>
            <person name="Allen E."/>
            <person name="Gerwick W.H."/>
            <person name="Gerwick L."/>
        </authorList>
    </citation>
    <scope>NUCLEOTIDE SEQUENCE [LARGE SCALE GENOMIC DNA]</scope>
    <source>
        <strain evidence="4">PAL-8-15-08-1</strain>
    </source>
</reference>
<protein>
    <recommendedName>
        <fullName evidence="5">Addiction module antitoxin</fullName>
    </recommendedName>
</protein>
<accession>A0A1D8U1G5</accession>